<keyword evidence="2" id="KW-0378">Hydrolase</keyword>
<keyword evidence="3" id="KW-1185">Reference proteome</keyword>
<accession>A0ABW0T2J4</accession>
<protein>
    <submittedName>
        <fullName evidence="2">Dienelactone hydrolase family protein</fullName>
        <ecNumber evidence="2">3.1.-.-</ecNumber>
    </submittedName>
</protein>
<evidence type="ECO:0000313" key="2">
    <source>
        <dbReference type="EMBL" id="MFC5582779.1"/>
    </source>
</evidence>
<dbReference type="InterPro" id="IPR029058">
    <property type="entry name" value="AB_hydrolase_fold"/>
</dbReference>
<dbReference type="SUPFAM" id="SSF53474">
    <property type="entry name" value="alpha/beta-Hydrolases"/>
    <property type="match status" value="1"/>
</dbReference>
<reference evidence="3" key="1">
    <citation type="journal article" date="2019" name="Int. J. Syst. Evol. Microbiol.">
        <title>The Global Catalogue of Microorganisms (GCM) 10K type strain sequencing project: providing services to taxonomists for standard genome sequencing and annotation.</title>
        <authorList>
            <consortium name="The Broad Institute Genomics Platform"/>
            <consortium name="The Broad Institute Genome Sequencing Center for Infectious Disease"/>
            <person name="Wu L."/>
            <person name="Ma J."/>
        </authorList>
    </citation>
    <scope>NUCLEOTIDE SEQUENCE [LARGE SCALE GENOMIC DNA]</scope>
    <source>
        <strain evidence="3">CGMCC 1.13587</strain>
    </source>
</reference>
<dbReference type="InterPro" id="IPR002925">
    <property type="entry name" value="Dienelactn_hydro"/>
</dbReference>
<gene>
    <name evidence="2" type="ORF">ACFPPB_16810</name>
</gene>
<dbReference type="GO" id="GO:0016787">
    <property type="term" value="F:hydrolase activity"/>
    <property type="evidence" value="ECO:0007669"/>
    <property type="project" value="UniProtKB-KW"/>
</dbReference>
<dbReference type="InterPro" id="IPR050261">
    <property type="entry name" value="FrsA_esterase"/>
</dbReference>
<dbReference type="PANTHER" id="PTHR22946:SF0">
    <property type="entry name" value="DIENELACTONE HYDROLASE DOMAIN-CONTAINING PROTEIN"/>
    <property type="match status" value="1"/>
</dbReference>
<dbReference type="PANTHER" id="PTHR22946">
    <property type="entry name" value="DIENELACTONE HYDROLASE DOMAIN-CONTAINING PROTEIN-RELATED"/>
    <property type="match status" value="1"/>
</dbReference>
<dbReference type="EMBL" id="JBHSNG010000024">
    <property type="protein sequence ID" value="MFC5582779.1"/>
    <property type="molecule type" value="Genomic_DNA"/>
</dbReference>
<dbReference type="Proteomes" id="UP001596111">
    <property type="component" value="Unassembled WGS sequence"/>
</dbReference>
<evidence type="ECO:0000313" key="3">
    <source>
        <dbReference type="Proteomes" id="UP001596111"/>
    </source>
</evidence>
<feature type="domain" description="Dienelactone hydrolase" evidence="1">
    <location>
        <begin position="30"/>
        <end position="236"/>
    </location>
</feature>
<sequence>MSGMIETGFEYTADGQAYRGLLLKAPNLEVKAAIVVLPDWRGQSALARAHAEHLVALGCVALIADLYGDGFSPDRPDQVGPLVKRLIDRRAHGVTALAACVDRLRSEIPFGTPLVCLGYSAGGMVALDYGRSGADIAGIILCSALLKTASKEMNTRINAPVLILQGTQDQVSPMETIAAVIAEMDGAGNDVRFELYTQTHHAFDNPEAGADPNARLVYSPTSAQRAKTAIASFVREVVERS</sequence>
<evidence type="ECO:0000259" key="1">
    <source>
        <dbReference type="Pfam" id="PF01738"/>
    </source>
</evidence>
<dbReference type="EC" id="3.1.-.-" evidence="2"/>
<dbReference type="Pfam" id="PF01738">
    <property type="entry name" value="DLH"/>
    <property type="match status" value="1"/>
</dbReference>
<dbReference type="Gene3D" id="3.40.50.1820">
    <property type="entry name" value="alpha/beta hydrolase"/>
    <property type="match status" value="1"/>
</dbReference>
<dbReference type="RefSeq" id="WP_377329186.1">
    <property type="nucleotide sequence ID" value="NZ_JBHSNG010000024.1"/>
</dbReference>
<name>A0ABW0T2J4_9GAMM</name>
<proteinExistence type="predicted"/>
<organism evidence="2 3">
    <name type="scientific">Rhodanobacter terrae</name>
    <dbReference type="NCBI Taxonomy" id="418647"/>
    <lineage>
        <taxon>Bacteria</taxon>
        <taxon>Pseudomonadati</taxon>
        <taxon>Pseudomonadota</taxon>
        <taxon>Gammaproteobacteria</taxon>
        <taxon>Lysobacterales</taxon>
        <taxon>Rhodanobacteraceae</taxon>
        <taxon>Rhodanobacter</taxon>
    </lineage>
</organism>
<comment type="caution">
    <text evidence="2">The sequence shown here is derived from an EMBL/GenBank/DDBJ whole genome shotgun (WGS) entry which is preliminary data.</text>
</comment>